<organism evidence="2">
    <name type="scientific">hydrothermal vent metagenome</name>
    <dbReference type="NCBI Taxonomy" id="652676"/>
    <lineage>
        <taxon>unclassified sequences</taxon>
        <taxon>metagenomes</taxon>
        <taxon>ecological metagenomes</taxon>
    </lineage>
</organism>
<dbReference type="InterPro" id="IPR037207">
    <property type="entry name" value="Nuop51_4Fe4S-bd_sf"/>
</dbReference>
<gene>
    <name evidence="2" type="ORF">MGWOODY_XGa2640</name>
</gene>
<reference evidence="2" key="1">
    <citation type="submission" date="2015-10" db="EMBL/GenBank/DDBJ databases">
        <authorList>
            <person name="Gilbert D.G."/>
        </authorList>
    </citation>
    <scope>NUCLEOTIDE SEQUENCE</scope>
</reference>
<evidence type="ECO:0000259" key="1">
    <source>
        <dbReference type="Pfam" id="PF10589"/>
    </source>
</evidence>
<dbReference type="InterPro" id="IPR019575">
    <property type="entry name" value="Nuop51_4Fe4S-bd"/>
</dbReference>
<protein>
    <submittedName>
        <fullName evidence="2">Tungsten-containing formate dehydrogenase beta subunit</fullName>
    </submittedName>
</protein>
<proteinExistence type="predicted"/>
<dbReference type="Pfam" id="PF10589">
    <property type="entry name" value="NADH_4Fe-4S"/>
    <property type="match status" value="1"/>
</dbReference>
<sequence>MMNEKWDFDVLEDLCVVMEDASICGLGQAAPNPLRCVMKYFPEEVGIA</sequence>
<accession>A0A160TQY7</accession>
<evidence type="ECO:0000313" key="2">
    <source>
        <dbReference type="EMBL" id="CUS52280.1"/>
    </source>
</evidence>
<dbReference type="GO" id="GO:0051539">
    <property type="term" value="F:4 iron, 4 sulfur cluster binding"/>
    <property type="evidence" value="ECO:0007669"/>
    <property type="project" value="InterPro"/>
</dbReference>
<dbReference type="AlphaFoldDB" id="A0A160TQY7"/>
<dbReference type="Gene3D" id="1.20.1440.230">
    <property type="entry name" value="NADH-ubiquinone oxidoreductase 51kDa subunit, iron-sulphur binding domain"/>
    <property type="match status" value="1"/>
</dbReference>
<feature type="domain" description="NADH-ubiquinone oxidoreductase 51kDa subunit iron-sulphur binding" evidence="1">
    <location>
        <begin position="5"/>
        <end position="45"/>
    </location>
</feature>
<name>A0A160TQY7_9ZZZZ</name>
<dbReference type="EMBL" id="CZRL01000080">
    <property type="protein sequence ID" value="CUS52280.1"/>
    <property type="molecule type" value="Genomic_DNA"/>
</dbReference>
<dbReference type="SUPFAM" id="SSF140490">
    <property type="entry name" value="Nqo1C-terminal domain-like"/>
    <property type="match status" value="1"/>
</dbReference>